<sequence>MRDHLGQNRDGVRVHGLAGHGGRRRRGGGRRSTSGRARALGDALAGATTDGDVAKGAALGPIAAAGLAEVAGLGEVVVVVVAELGGGGTAARARERLSLRWWRVREALLDPHGFVLVGWHFWAFCVLGFLGEGGDRSRWRW</sequence>
<reference evidence="2" key="1">
    <citation type="submission" date="2015-10" db="EMBL/GenBank/DDBJ databases">
        <authorList>
            <person name="Martinez-Garcia P.J."/>
            <person name="Crepeau M.W."/>
            <person name="Puiu D."/>
            <person name="Gonzalez-Ibeas D."/>
            <person name="Whalen J."/>
            <person name="Stevens K."/>
            <person name="Paul R."/>
            <person name="Butterfield T."/>
            <person name="Britton M."/>
            <person name="Reagan R."/>
            <person name="Chakraborty S."/>
            <person name="Walawage S.L."/>
            <person name="Vasquez-Gross H.A."/>
            <person name="Cardeno C."/>
            <person name="Famula R."/>
            <person name="Pratt K."/>
            <person name="Kuruganti S."/>
            <person name="Aradhya M.K."/>
            <person name="Leslie C.A."/>
            <person name="Dandekar A.M."/>
            <person name="Salzberg S.L."/>
            <person name="Wegrzyn J.L."/>
            <person name="Langley C.H."/>
            <person name="Neale D.B."/>
        </authorList>
    </citation>
    <scope>NUCLEOTIDE SEQUENCE</scope>
    <source>
        <tissue evidence="2">Leaves</tissue>
    </source>
</reference>
<dbReference type="EMBL" id="LIHL02000006">
    <property type="protein sequence ID" value="KAF5468341.1"/>
    <property type="molecule type" value="Genomic_DNA"/>
</dbReference>
<gene>
    <name evidence="2" type="ORF">F2P56_012499</name>
</gene>
<protein>
    <submittedName>
        <fullName evidence="2">Uncharacterized protein</fullName>
    </submittedName>
</protein>
<dbReference type="Proteomes" id="UP000619265">
    <property type="component" value="Unassembled WGS sequence"/>
</dbReference>
<feature type="compositionally biased region" description="Basic and acidic residues" evidence="1">
    <location>
        <begin position="1"/>
        <end position="13"/>
    </location>
</feature>
<accession>A0A833XIY8</accession>
<name>A0A833XIY8_JUGRE</name>
<reference evidence="2" key="2">
    <citation type="submission" date="2020-03" db="EMBL/GenBank/DDBJ databases">
        <title>Walnut 2.0.</title>
        <authorList>
            <person name="Marrano A."/>
            <person name="Britton M."/>
            <person name="Zimin A.V."/>
            <person name="Zaini P.A."/>
            <person name="Workman R."/>
            <person name="Puiu D."/>
            <person name="Bianco L."/>
            <person name="Allen B.J."/>
            <person name="Troggio M."/>
            <person name="Leslie C.A."/>
            <person name="Timp W."/>
            <person name="Dendekar A."/>
            <person name="Salzberg S.L."/>
            <person name="Neale D.B."/>
        </authorList>
    </citation>
    <scope>NUCLEOTIDE SEQUENCE</scope>
    <source>
        <tissue evidence="2">Leaves</tissue>
    </source>
</reference>
<evidence type="ECO:0000313" key="2">
    <source>
        <dbReference type="EMBL" id="KAF5468341.1"/>
    </source>
</evidence>
<organism evidence="2 3">
    <name type="scientific">Juglans regia</name>
    <name type="common">English walnut</name>
    <dbReference type="NCBI Taxonomy" id="51240"/>
    <lineage>
        <taxon>Eukaryota</taxon>
        <taxon>Viridiplantae</taxon>
        <taxon>Streptophyta</taxon>
        <taxon>Embryophyta</taxon>
        <taxon>Tracheophyta</taxon>
        <taxon>Spermatophyta</taxon>
        <taxon>Magnoliopsida</taxon>
        <taxon>eudicotyledons</taxon>
        <taxon>Gunneridae</taxon>
        <taxon>Pentapetalae</taxon>
        <taxon>rosids</taxon>
        <taxon>fabids</taxon>
        <taxon>Fagales</taxon>
        <taxon>Juglandaceae</taxon>
        <taxon>Juglans</taxon>
    </lineage>
</organism>
<evidence type="ECO:0000256" key="1">
    <source>
        <dbReference type="SAM" id="MobiDB-lite"/>
    </source>
</evidence>
<dbReference type="AlphaFoldDB" id="A0A833XIY8"/>
<evidence type="ECO:0000313" key="3">
    <source>
        <dbReference type="Proteomes" id="UP000619265"/>
    </source>
</evidence>
<feature type="region of interest" description="Disordered" evidence="1">
    <location>
        <begin position="1"/>
        <end position="36"/>
    </location>
</feature>
<proteinExistence type="predicted"/>
<dbReference type="Gramene" id="Jr06_07620_p2">
    <property type="protein sequence ID" value="cds.Jr06_07620_p2"/>
    <property type="gene ID" value="Jr06_07620"/>
</dbReference>
<comment type="caution">
    <text evidence="2">The sequence shown here is derived from an EMBL/GenBank/DDBJ whole genome shotgun (WGS) entry which is preliminary data.</text>
</comment>